<proteinExistence type="predicted"/>
<name>A0ABD0KAT1_9CAEN</name>
<dbReference type="EMBL" id="JACVVK020000215">
    <property type="protein sequence ID" value="KAK7484115.1"/>
    <property type="molecule type" value="Genomic_DNA"/>
</dbReference>
<dbReference type="AlphaFoldDB" id="A0ABD0KAT1"/>
<evidence type="ECO:0000256" key="1">
    <source>
        <dbReference type="SAM" id="MobiDB-lite"/>
    </source>
</evidence>
<evidence type="ECO:0000313" key="2">
    <source>
        <dbReference type="EMBL" id="KAK7484115.1"/>
    </source>
</evidence>
<keyword evidence="3" id="KW-1185">Reference proteome</keyword>
<sequence length="69" mass="6956">MSGVSGGVSLPAIPGAQAPGSRPSSRADSASGFNHNHGHTHRGGTPNAYHSGYSGKELDTLSKLISQAK</sequence>
<accession>A0ABD0KAT1</accession>
<evidence type="ECO:0000313" key="3">
    <source>
        <dbReference type="Proteomes" id="UP001519460"/>
    </source>
</evidence>
<organism evidence="2 3">
    <name type="scientific">Batillaria attramentaria</name>
    <dbReference type="NCBI Taxonomy" id="370345"/>
    <lineage>
        <taxon>Eukaryota</taxon>
        <taxon>Metazoa</taxon>
        <taxon>Spiralia</taxon>
        <taxon>Lophotrochozoa</taxon>
        <taxon>Mollusca</taxon>
        <taxon>Gastropoda</taxon>
        <taxon>Caenogastropoda</taxon>
        <taxon>Sorbeoconcha</taxon>
        <taxon>Cerithioidea</taxon>
        <taxon>Batillariidae</taxon>
        <taxon>Batillaria</taxon>
    </lineage>
</organism>
<comment type="caution">
    <text evidence="2">The sequence shown here is derived from an EMBL/GenBank/DDBJ whole genome shotgun (WGS) entry which is preliminary data.</text>
</comment>
<reference evidence="2 3" key="1">
    <citation type="journal article" date="2023" name="Sci. Data">
        <title>Genome assembly of the Korean intertidal mud-creeper Batillaria attramentaria.</title>
        <authorList>
            <person name="Patra A.K."/>
            <person name="Ho P.T."/>
            <person name="Jun S."/>
            <person name="Lee S.J."/>
            <person name="Kim Y."/>
            <person name="Won Y.J."/>
        </authorList>
    </citation>
    <scope>NUCLEOTIDE SEQUENCE [LARGE SCALE GENOMIC DNA]</scope>
    <source>
        <strain evidence="2">Wonlab-2016</strain>
    </source>
</reference>
<dbReference type="Proteomes" id="UP001519460">
    <property type="component" value="Unassembled WGS sequence"/>
</dbReference>
<feature type="region of interest" description="Disordered" evidence="1">
    <location>
        <begin position="1"/>
        <end position="55"/>
    </location>
</feature>
<gene>
    <name evidence="2" type="ORF">BaRGS_00024604</name>
</gene>
<protein>
    <submittedName>
        <fullName evidence="2">Uncharacterized protein</fullName>
    </submittedName>
</protein>